<comment type="caution">
    <text evidence="2">The sequence shown here is derived from an EMBL/GenBank/DDBJ whole genome shotgun (WGS) entry which is preliminary data.</text>
</comment>
<feature type="transmembrane region" description="Helical" evidence="1">
    <location>
        <begin position="316"/>
        <end position="334"/>
    </location>
</feature>
<keyword evidence="1" id="KW-0472">Membrane</keyword>
<keyword evidence="1" id="KW-1133">Transmembrane helix</keyword>
<evidence type="ECO:0000313" key="3">
    <source>
        <dbReference type="Proteomes" id="UP001208649"/>
    </source>
</evidence>
<keyword evidence="3" id="KW-1185">Reference proteome</keyword>
<dbReference type="RefSeq" id="WP_263004071.1">
    <property type="nucleotide sequence ID" value="NZ_JAOTEM010000004.1"/>
</dbReference>
<accession>A0ABT2WD62</accession>
<evidence type="ECO:0000313" key="2">
    <source>
        <dbReference type="EMBL" id="MCU7618560.1"/>
    </source>
</evidence>
<gene>
    <name evidence="2" type="ORF">NZ698_15305</name>
</gene>
<sequence length="355" mass="41278">MPQIKENGYVLYLRSFTSDDEINHWKYGLLGGPEAVIKRTFKDFGPLIGLGANGKEASFGGYRIFSTDDHWRDIIFNLINYAGLIALYMDDRPEVQWELSLCLKHANPEKFIIYIDKGRKKNIKILNSFDQIKEKIPLSSEKQRFIAFDKNWVPFEPRRETILQGDFKAEMQNFIISRKSGLPANAFADKTSINLLKKIYSRKVLIIIANSVSFSFIFFSDIAFYWLVIPVILAIINLVYIITVFNWIFRTARYLELKIFTTTNDYTPNIKKISNLVNIGFVVQLIPVIAFIPFLISIFIGEPLDNYLEIIISKSVWWLSLNFLYNVTFIIIVFKQLKKTKKTIAILKEQLGFFK</sequence>
<evidence type="ECO:0000256" key="1">
    <source>
        <dbReference type="SAM" id="Phobius"/>
    </source>
</evidence>
<feature type="transmembrane region" description="Helical" evidence="1">
    <location>
        <begin position="276"/>
        <end position="296"/>
    </location>
</feature>
<keyword evidence="1" id="KW-0812">Transmembrane</keyword>
<dbReference type="EMBL" id="JAOTEM010000004">
    <property type="protein sequence ID" value="MCU7618560.1"/>
    <property type="molecule type" value="Genomic_DNA"/>
</dbReference>
<reference evidence="3" key="1">
    <citation type="submission" date="2023-07" db="EMBL/GenBank/DDBJ databases">
        <title>Chryseobacterium sp. strain PBS4-4 Genome sequencing and assembly.</title>
        <authorList>
            <person name="Jung Y."/>
        </authorList>
    </citation>
    <scope>NUCLEOTIDE SEQUENCE [LARGE SCALE GENOMIC DNA]</scope>
    <source>
        <strain evidence="3">PBS4-4</strain>
    </source>
</reference>
<organism evidence="2 3">
    <name type="scientific">Chryseobacterium edaphi</name>
    <dbReference type="NCBI Taxonomy" id="2976532"/>
    <lineage>
        <taxon>Bacteria</taxon>
        <taxon>Pseudomonadati</taxon>
        <taxon>Bacteroidota</taxon>
        <taxon>Flavobacteriia</taxon>
        <taxon>Flavobacteriales</taxon>
        <taxon>Weeksellaceae</taxon>
        <taxon>Chryseobacterium group</taxon>
        <taxon>Chryseobacterium</taxon>
    </lineage>
</organism>
<protein>
    <submittedName>
        <fullName evidence="2">Uncharacterized protein</fullName>
    </submittedName>
</protein>
<feature type="transmembrane region" description="Helical" evidence="1">
    <location>
        <begin position="200"/>
        <end position="219"/>
    </location>
</feature>
<proteinExistence type="predicted"/>
<name>A0ABT2WD62_9FLAO</name>
<feature type="transmembrane region" description="Helical" evidence="1">
    <location>
        <begin position="225"/>
        <end position="249"/>
    </location>
</feature>
<dbReference type="Proteomes" id="UP001208649">
    <property type="component" value="Unassembled WGS sequence"/>
</dbReference>